<evidence type="ECO:0000313" key="2">
    <source>
        <dbReference type="EMBL" id="KKO43935.1"/>
    </source>
</evidence>
<dbReference type="Proteomes" id="UP000034228">
    <property type="component" value="Unassembled WGS sequence"/>
</dbReference>
<dbReference type="InterPro" id="IPR036249">
    <property type="entry name" value="Thioredoxin-like_sf"/>
</dbReference>
<sequence>MILYGSQTSPYVRRIRLFLTGLPYEFSKLNILEAADRDVLAAMNPTLRIPMLEDDGHIIFDSGVIYRYLTAKTNVSALSWYQENQLTVINAVNDSLVMLFQCSRSGLDTNEDKLFYNLQRERISTSLFVLEQQAANAEFANWRYPAMALYSLLDWIVFRELLELDDYPALLAFMAQHTQQPMVAATDPRLA</sequence>
<dbReference type="PATRIC" id="fig|336831.14.peg.2007"/>
<dbReference type="RefSeq" id="WP_046559148.1">
    <property type="nucleotide sequence ID" value="NZ_LAHO01000023.1"/>
</dbReference>
<gene>
    <name evidence="2" type="ORF">WG68_18160</name>
</gene>
<evidence type="ECO:0000259" key="1">
    <source>
        <dbReference type="PROSITE" id="PS50404"/>
    </source>
</evidence>
<dbReference type="Pfam" id="PF13417">
    <property type="entry name" value="GST_N_3"/>
    <property type="match status" value="1"/>
</dbReference>
<dbReference type="GO" id="GO:0045174">
    <property type="term" value="F:glutathione dehydrogenase (ascorbate) activity"/>
    <property type="evidence" value="ECO:0007669"/>
    <property type="project" value="TreeGrafter"/>
</dbReference>
<comment type="caution">
    <text evidence="2">The sequence shown here is derived from an EMBL/GenBank/DDBJ whole genome shotgun (WGS) entry which is preliminary data.</text>
</comment>
<dbReference type="GO" id="GO:0005737">
    <property type="term" value="C:cytoplasm"/>
    <property type="evidence" value="ECO:0007669"/>
    <property type="project" value="TreeGrafter"/>
</dbReference>
<dbReference type="GO" id="GO:0004364">
    <property type="term" value="F:glutathione transferase activity"/>
    <property type="evidence" value="ECO:0007669"/>
    <property type="project" value="TreeGrafter"/>
</dbReference>
<dbReference type="InterPro" id="IPR050983">
    <property type="entry name" value="GST_Omega/HSP26"/>
</dbReference>
<proteinExistence type="predicted"/>
<organism evidence="2 3">
    <name type="scientific">Arsukibacterium ikkense</name>
    <dbReference type="NCBI Taxonomy" id="336831"/>
    <lineage>
        <taxon>Bacteria</taxon>
        <taxon>Pseudomonadati</taxon>
        <taxon>Pseudomonadota</taxon>
        <taxon>Gammaproteobacteria</taxon>
        <taxon>Chromatiales</taxon>
        <taxon>Chromatiaceae</taxon>
        <taxon>Arsukibacterium</taxon>
    </lineage>
</organism>
<reference evidence="2 3" key="1">
    <citation type="submission" date="2015-03" db="EMBL/GenBank/DDBJ databases">
        <title>Draft genome sequences of two protease-producing strains of Arsukibacterium isolated from two cold and alkaline environments.</title>
        <authorList>
            <person name="Lylloff J.E."/>
            <person name="Skov L.B."/>
            <person name="Jepsen M."/>
            <person name="Hallin P.F."/>
            <person name="Sorensen S.J."/>
            <person name="Stougaard P."/>
            <person name="Glaring M.A."/>
        </authorList>
    </citation>
    <scope>NUCLEOTIDE SEQUENCE [LARGE SCALE GENOMIC DNA]</scope>
    <source>
        <strain evidence="2 3">GCM72</strain>
    </source>
</reference>
<name>A0A0M2V2R1_9GAMM</name>
<accession>A0A0M2V2R1</accession>
<dbReference type="STRING" id="336831.WG68_18160"/>
<dbReference type="SUPFAM" id="SSF47616">
    <property type="entry name" value="GST C-terminal domain-like"/>
    <property type="match status" value="1"/>
</dbReference>
<dbReference type="SUPFAM" id="SSF52833">
    <property type="entry name" value="Thioredoxin-like"/>
    <property type="match status" value="1"/>
</dbReference>
<dbReference type="OrthoDB" id="9782992at2"/>
<dbReference type="Gene3D" id="3.40.30.10">
    <property type="entry name" value="Glutaredoxin"/>
    <property type="match status" value="1"/>
</dbReference>
<keyword evidence="3" id="KW-1185">Reference proteome</keyword>
<dbReference type="Gene3D" id="1.20.1050.10">
    <property type="match status" value="1"/>
</dbReference>
<dbReference type="InterPro" id="IPR004045">
    <property type="entry name" value="Glutathione_S-Trfase_N"/>
</dbReference>
<dbReference type="GO" id="GO:0006749">
    <property type="term" value="P:glutathione metabolic process"/>
    <property type="evidence" value="ECO:0007669"/>
    <property type="project" value="TreeGrafter"/>
</dbReference>
<dbReference type="AlphaFoldDB" id="A0A0M2V2R1"/>
<evidence type="ECO:0000313" key="3">
    <source>
        <dbReference type="Proteomes" id="UP000034228"/>
    </source>
</evidence>
<feature type="domain" description="GST N-terminal" evidence="1">
    <location>
        <begin position="1"/>
        <end position="77"/>
    </location>
</feature>
<dbReference type="InterPro" id="IPR036282">
    <property type="entry name" value="Glutathione-S-Trfase_C_sf"/>
</dbReference>
<protein>
    <submittedName>
        <fullName evidence="2">Glutathione S-transferase</fullName>
    </submittedName>
</protein>
<dbReference type="EMBL" id="LAHO01000023">
    <property type="protein sequence ID" value="KKO43935.1"/>
    <property type="molecule type" value="Genomic_DNA"/>
</dbReference>
<dbReference type="PANTHER" id="PTHR43968:SF6">
    <property type="entry name" value="GLUTATHIONE S-TRANSFERASE OMEGA"/>
    <property type="match status" value="1"/>
</dbReference>
<keyword evidence="2" id="KW-0808">Transferase</keyword>
<dbReference type="PANTHER" id="PTHR43968">
    <property type="match status" value="1"/>
</dbReference>
<dbReference type="CDD" id="cd00570">
    <property type="entry name" value="GST_N_family"/>
    <property type="match status" value="1"/>
</dbReference>
<dbReference type="PROSITE" id="PS50404">
    <property type="entry name" value="GST_NTER"/>
    <property type="match status" value="1"/>
</dbReference>